<keyword evidence="2 5" id="KW-0812">Transmembrane</keyword>
<keyword evidence="3 5" id="KW-1133">Transmembrane helix</keyword>
<evidence type="ECO:0000313" key="7">
    <source>
        <dbReference type="EMBL" id="CZT53074.1"/>
    </source>
</evidence>
<name>A0A1E1MVG3_RHYSE</name>
<organism evidence="7 8">
    <name type="scientific">Rhynchosporium secalis</name>
    <name type="common">Barley scald fungus</name>
    <dbReference type="NCBI Taxonomy" id="38038"/>
    <lineage>
        <taxon>Eukaryota</taxon>
        <taxon>Fungi</taxon>
        <taxon>Dikarya</taxon>
        <taxon>Ascomycota</taxon>
        <taxon>Pezizomycotina</taxon>
        <taxon>Leotiomycetes</taxon>
        <taxon>Helotiales</taxon>
        <taxon>Ploettnerulaceae</taxon>
        <taxon>Rhynchosporium</taxon>
    </lineage>
</organism>
<sequence length="493" mass="54101">MKEPEDVESNGLSNTEKILTFEEERPSLNPHNWSTTRKTLILAINFALVVNATNGTSLASGGVKATVKHFGVEDAYGWRVLPVSIYLIGYSIGSVLLAPLSEDYGRRPVNLLSTFGFMIGMVVCAVAPTWAVFIVARLFTGVFAAGPPSTAGGICADLYAKDLHRGHAILGYNMATQIGAVFGPIISGWAVMHSWSLPFWVGLGIGAFCLTASILGMPETNHNVILNKRAKQIQQTQQTQQTQIPRGPLQEKKFVWKEFATNTLLRPLSMLKEQIVLFSCLYIAFQYAVFYIFLQSYPIIYEGIFSFNTGEDGLTFIGFGIGVLLTVPAQYAFDQIYKNALSKERPWTKHHGAKRLPPACASGPLIVLSLFLSAWTSKASIHWIFSALSGIPYGLGYILNLNALLNYMVDSYKTYASSASSASSITRQMMGAMLPFAAVPMYRKLGVDWASSLLGFCALVMAAIPFLFWIYGEKMLEKSKLAQKLAEDEKAVG</sequence>
<dbReference type="EMBL" id="FJVC01000673">
    <property type="protein sequence ID" value="CZT53074.1"/>
    <property type="molecule type" value="Genomic_DNA"/>
</dbReference>
<dbReference type="PANTHER" id="PTHR23502:SF74">
    <property type="entry name" value="MAJOR FACILITATOR SUPERFAMILY (MFS) PROFILE DOMAIN-CONTAINING PROTEIN"/>
    <property type="match status" value="1"/>
</dbReference>
<dbReference type="PROSITE" id="PS50850">
    <property type="entry name" value="MFS"/>
    <property type="match status" value="1"/>
</dbReference>
<evidence type="ECO:0000259" key="6">
    <source>
        <dbReference type="PROSITE" id="PS50850"/>
    </source>
</evidence>
<keyword evidence="8" id="KW-1185">Reference proteome</keyword>
<feature type="transmembrane region" description="Helical" evidence="5">
    <location>
        <begin position="80"/>
        <end position="100"/>
    </location>
</feature>
<dbReference type="InterPro" id="IPR036259">
    <property type="entry name" value="MFS_trans_sf"/>
</dbReference>
<evidence type="ECO:0000256" key="4">
    <source>
        <dbReference type="ARBA" id="ARBA00023136"/>
    </source>
</evidence>
<dbReference type="SUPFAM" id="SSF103473">
    <property type="entry name" value="MFS general substrate transporter"/>
    <property type="match status" value="1"/>
</dbReference>
<keyword evidence="4 5" id="KW-0472">Membrane</keyword>
<evidence type="ECO:0000256" key="3">
    <source>
        <dbReference type="ARBA" id="ARBA00022989"/>
    </source>
</evidence>
<protein>
    <submittedName>
        <fullName evidence="7">Related to fluconazole resistance protein (FLU1)</fullName>
    </submittedName>
</protein>
<reference evidence="8" key="1">
    <citation type="submission" date="2016-03" db="EMBL/GenBank/DDBJ databases">
        <authorList>
            <person name="Guldener U."/>
        </authorList>
    </citation>
    <scope>NUCLEOTIDE SEQUENCE [LARGE SCALE GENOMIC DNA]</scope>
</reference>
<feature type="transmembrane region" description="Helical" evidence="5">
    <location>
        <begin position="275"/>
        <end position="294"/>
    </location>
</feature>
<feature type="transmembrane region" description="Helical" evidence="5">
    <location>
        <begin position="381"/>
        <end position="405"/>
    </location>
</feature>
<dbReference type="InterPro" id="IPR011701">
    <property type="entry name" value="MFS"/>
</dbReference>
<dbReference type="Gene3D" id="1.20.1250.20">
    <property type="entry name" value="MFS general substrate transporter like domains"/>
    <property type="match status" value="1"/>
</dbReference>
<dbReference type="Proteomes" id="UP000177625">
    <property type="component" value="Unassembled WGS sequence"/>
</dbReference>
<proteinExistence type="predicted"/>
<feature type="transmembrane region" description="Helical" evidence="5">
    <location>
        <begin position="112"/>
        <end position="136"/>
    </location>
</feature>
<dbReference type="Pfam" id="PF07690">
    <property type="entry name" value="MFS_1"/>
    <property type="match status" value="1"/>
</dbReference>
<dbReference type="GO" id="GO:0022857">
    <property type="term" value="F:transmembrane transporter activity"/>
    <property type="evidence" value="ECO:0007669"/>
    <property type="project" value="InterPro"/>
</dbReference>
<feature type="transmembrane region" description="Helical" evidence="5">
    <location>
        <begin position="172"/>
        <end position="191"/>
    </location>
</feature>
<gene>
    <name evidence="7" type="ORF">RSE6_14514</name>
</gene>
<feature type="domain" description="Major facilitator superfamily (MFS) profile" evidence="6">
    <location>
        <begin position="40"/>
        <end position="475"/>
    </location>
</feature>
<feature type="transmembrane region" description="Helical" evidence="5">
    <location>
        <begin position="197"/>
        <end position="217"/>
    </location>
</feature>
<comment type="subcellular location">
    <subcellularLocation>
        <location evidence="1">Membrane</location>
        <topology evidence="1">Multi-pass membrane protein</topology>
    </subcellularLocation>
</comment>
<dbReference type="PANTHER" id="PTHR23502">
    <property type="entry name" value="MAJOR FACILITATOR SUPERFAMILY"/>
    <property type="match status" value="1"/>
</dbReference>
<dbReference type="AlphaFoldDB" id="A0A1E1MVG3"/>
<evidence type="ECO:0000256" key="2">
    <source>
        <dbReference type="ARBA" id="ARBA00022692"/>
    </source>
</evidence>
<feature type="transmembrane region" description="Helical" evidence="5">
    <location>
        <begin position="449"/>
        <end position="471"/>
    </location>
</feature>
<dbReference type="GO" id="GO:0005886">
    <property type="term" value="C:plasma membrane"/>
    <property type="evidence" value="ECO:0007669"/>
    <property type="project" value="TreeGrafter"/>
</dbReference>
<evidence type="ECO:0000256" key="5">
    <source>
        <dbReference type="SAM" id="Phobius"/>
    </source>
</evidence>
<dbReference type="InterPro" id="IPR020846">
    <property type="entry name" value="MFS_dom"/>
</dbReference>
<feature type="transmembrane region" description="Helical" evidence="5">
    <location>
        <begin position="40"/>
        <end position="60"/>
    </location>
</feature>
<feature type="transmembrane region" description="Helical" evidence="5">
    <location>
        <begin position="314"/>
        <end position="334"/>
    </location>
</feature>
<accession>A0A1E1MVG3</accession>
<evidence type="ECO:0000313" key="8">
    <source>
        <dbReference type="Proteomes" id="UP000177625"/>
    </source>
</evidence>
<evidence type="ECO:0000256" key="1">
    <source>
        <dbReference type="ARBA" id="ARBA00004141"/>
    </source>
</evidence>